<dbReference type="RefSeq" id="WP_106308823.1">
    <property type="nucleotide sequence ID" value="NZ_PVWO01000309.1"/>
</dbReference>
<evidence type="ECO:0000313" key="2">
    <source>
        <dbReference type="EMBL" id="PSB53046.1"/>
    </source>
</evidence>
<gene>
    <name evidence="2" type="ORF">C7B77_19875</name>
</gene>
<dbReference type="AlphaFoldDB" id="A0A2T1G7A9"/>
<dbReference type="EMBL" id="PVWO01000309">
    <property type="protein sequence ID" value="PSB53046.1"/>
    <property type="molecule type" value="Genomic_DNA"/>
</dbReference>
<dbReference type="Proteomes" id="UP000238937">
    <property type="component" value="Unassembled WGS sequence"/>
</dbReference>
<accession>A0A2T1G7A9</accession>
<sequence length="312" mass="34799">MILIDWDEYYDLHFKGYINKNDVRDRCHPQIFKHEDDGQPRNAIVLVHGLTDSPYFMKDIGEYFCTEMGFDVYIPLLRAHGLKEPEDMKDASLIEWRKDVRFAVDVAKGSKGKVSIGGLSTGGTLSVEMALNNEAAIDGGVFLFSAALGLASHAGNLAEIFLRTPLANIFDQIDRSSLINSSPSGNPFRYSKMDIGGARELSKLIKELDLLTDRDILNQPLFAAHSEADTTAAIDEIEELVDRSYKGHQRAEMFRIGKNFAVPHASVVLKNPVLSVNNSPLEPSNSFFDQMMESLYVFADKHSLIGDIKQDP</sequence>
<reference evidence="2 3" key="1">
    <citation type="submission" date="2018-03" db="EMBL/GenBank/DDBJ databases">
        <title>The ancient ancestry and fast evolution of plastids.</title>
        <authorList>
            <person name="Moore K.R."/>
            <person name="Magnabosco C."/>
            <person name="Momper L."/>
            <person name="Gold D.A."/>
            <person name="Bosak T."/>
            <person name="Fournier G.P."/>
        </authorList>
    </citation>
    <scope>NUCLEOTIDE SEQUENCE [LARGE SCALE GENOMIC DNA]</scope>
    <source>
        <strain evidence="2 3">CCALA 037</strain>
    </source>
</reference>
<feature type="domain" description="Serine aminopeptidase S33" evidence="1">
    <location>
        <begin position="39"/>
        <end position="175"/>
    </location>
</feature>
<protein>
    <recommendedName>
        <fullName evidence="1">Serine aminopeptidase S33 domain-containing protein</fullName>
    </recommendedName>
</protein>
<evidence type="ECO:0000313" key="3">
    <source>
        <dbReference type="Proteomes" id="UP000238937"/>
    </source>
</evidence>
<comment type="caution">
    <text evidence="2">The sequence shown here is derived from an EMBL/GenBank/DDBJ whole genome shotgun (WGS) entry which is preliminary data.</text>
</comment>
<dbReference type="InterPro" id="IPR022742">
    <property type="entry name" value="Hydrolase_4"/>
</dbReference>
<proteinExistence type="predicted"/>
<name>A0A2T1G7A9_9CYAN</name>
<organism evidence="2 3">
    <name type="scientific">Chamaesiphon polymorphus CCALA 037</name>
    <dbReference type="NCBI Taxonomy" id="2107692"/>
    <lineage>
        <taxon>Bacteria</taxon>
        <taxon>Bacillati</taxon>
        <taxon>Cyanobacteriota</taxon>
        <taxon>Cyanophyceae</taxon>
        <taxon>Gomontiellales</taxon>
        <taxon>Chamaesiphonaceae</taxon>
        <taxon>Chamaesiphon</taxon>
    </lineage>
</organism>
<dbReference type="Pfam" id="PF12146">
    <property type="entry name" value="Hydrolase_4"/>
    <property type="match status" value="1"/>
</dbReference>
<evidence type="ECO:0000259" key="1">
    <source>
        <dbReference type="Pfam" id="PF12146"/>
    </source>
</evidence>
<dbReference type="OrthoDB" id="9786110at2"/>
<keyword evidence="3" id="KW-1185">Reference proteome</keyword>
<dbReference type="SUPFAM" id="SSF53474">
    <property type="entry name" value="alpha/beta-Hydrolases"/>
    <property type="match status" value="1"/>
</dbReference>
<dbReference type="Gene3D" id="3.40.50.1820">
    <property type="entry name" value="alpha/beta hydrolase"/>
    <property type="match status" value="1"/>
</dbReference>
<dbReference type="InterPro" id="IPR029058">
    <property type="entry name" value="AB_hydrolase_fold"/>
</dbReference>